<protein>
    <submittedName>
        <fullName evidence="2">Uncharacterized protein</fullName>
    </submittedName>
</protein>
<reference evidence="2" key="1">
    <citation type="journal article" date="2020" name="Nat. Commun.">
        <title>Large-scale genome sequencing of mycorrhizal fungi provides insights into the early evolution of symbiotic traits.</title>
        <authorList>
            <person name="Miyauchi S."/>
            <person name="Kiss E."/>
            <person name="Kuo A."/>
            <person name="Drula E."/>
            <person name="Kohler A."/>
            <person name="Sanchez-Garcia M."/>
            <person name="Morin E."/>
            <person name="Andreopoulos B."/>
            <person name="Barry K.W."/>
            <person name="Bonito G."/>
            <person name="Buee M."/>
            <person name="Carver A."/>
            <person name="Chen C."/>
            <person name="Cichocki N."/>
            <person name="Clum A."/>
            <person name="Culley D."/>
            <person name="Crous P.W."/>
            <person name="Fauchery L."/>
            <person name="Girlanda M."/>
            <person name="Hayes R.D."/>
            <person name="Keri Z."/>
            <person name="LaButti K."/>
            <person name="Lipzen A."/>
            <person name="Lombard V."/>
            <person name="Magnuson J."/>
            <person name="Maillard F."/>
            <person name="Murat C."/>
            <person name="Nolan M."/>
            <person name="Ohm R.A."/>
            <person name="Pangilinan J."/>
            <person name="Pereira M.F."/>
            <person name="Perotto S."/>
            <person name="Peter M."/>
            <person name="Pfister S."/>
            <person name="Riley R."/>
            <person name="Sitrit Y."/>
            <person name="Stielow J.B."/>
            <person name="Szollosi G."/>
            <person name="Zifcakova L."/>
            <person name="Stursova M."/>
            <person name="Spatafora J.W."/>
            <person name="Tedersoo L."/>
            <person name="Vaario L.M."/>
            <person name="Yamada A."/>
            <person name="Yan M."/>
            <person name="Wang P."/>
            <person name="Xu J."/>
            <person name="Bruns T."/>
            <person name="Baldrian P."/>
            <person name="Vilgalys R."/>
            <person name="Dunand C."/>
            <person name="Henrissat B."/>
            <person name="Grigoriev I.V."/>
            <person name="Hibbett D."/>
            <person name="Nagy L.G."/>
            <person name="Martin F.M."/>
        </authorList>
    </citation>
    <scope>NUCLEOTIDE SEQUENCE</scope>
    <source>
        <strain evidence="2">UP504</strain>
    </source>
</reference>
<dbReference type="Proteomes" id="UP000886523">
    <property type="component" value="Unassembled WGS sequence"/>
</dbReference>
<dbReference type="AlphaFoldDB" id="A0A9P6DZ98"/>
<gene>
    <name evidence="2" type="ORF">BS47DRAFT_1360033</name>
</gene>
<keyword evidence="3" id="KW-1185">Reference proteome</keyword>
<accession>A0A9P6DZ98</accession>
<feature type="region of interest" description="Disordered" evidence="1">
    <location>
        <begin position="28"/>
        <end position="49"/>
    </location>
</feature>
<proteinExistence type="predicted"/>
<sequence length="248" mass="28113">MVFIIYPYGVGTAPNWAFFRAQKVPALNSSDHTQHRGARSKQNGATHPPGRVCGTIRFFPFVKPQSNECTDKTLAKYGPVRSHPDPEPAQQPTKYRTTHLLRQMCGNNCGCADTWSLPSVTTHLTSTWTSPQYPQPPKPRRVCGNIRSLPYVKTHPMNEHMHEPPIHTATQATPQNDDPRNCVPHTCQSGCVVNIRSIPYMKTHPTRTRTSPPSLECPPPEHNDRQNRVPHLLRRVWFYIMLATNEDP</sequence>
<evidence type="ECO:0000313" key="2">
    <source>
        <dbReference type="EMBL" id="KAF9516804.1"/>
    </source>
</evidence>
<comment type="caution">
    <text evidence="2">The sequence shown here is derived from an EMBL/GenBank/DDBJ whole genome shotgun (WGS) entry which is preliminary data.</text>
</comment>
<evidence type="ECO:0000313" key="3">
    <source>
        <dbReference type="Proteomes" id="UP000886523"/>
    </source>
</evidence>
<name>A0A9P6DZ98_9AGAM</name>
<dbReference type="EMBL" id="MU128936">
    <property type="protein sequence ID" value="KAF9516804.1"/>
    <property type="molecule type" value="Genomic_DNA"/>
</dbReference>
<organism evidence="2 3">
    <name type="scientific">Hydnum rufescens UP504</name>
    <dbReference type="NCBI Taxonomy" id="1448309"/>
    <lineage>
        <taxon>Eukaryota</taxon>
        <taxon>Fungi</taxon>
        <taxon>Dikarya</taxon>
        <taxon>Basidiomycota</taxon>
        <taxon>Agaricomycotina</taxon>
        <taxon>Agaricomycetes</taxon>
        <taxon>Cantharellales</taxon>
        <taxon>Hydnaceae</taxon>
        <taxon>Hydnum</taxon>
    </lineage>
</organism>
<evidence type="ECO:0000256" key="1">
    <source>
        <dbReference type="SAM" id="MobiDB-lite"/>
    </source>
</evidence>
<feature type="region of interest" description="Disordered" evidence="1">
    <location>
        <begin position="202"/>
        <end position="226"/>
    </location>
</feature>